<dbReference type="SMART" id="SM00049">
    <property type="entry name" value="DEP"/>
    <property type="match status" value="1"/>
</dbReference>
<feature type="domain" description="DEP" evidence="4">
    <location>
        <begin position="32"/>
        <end position="125"/>
    </location>
</feature>
<dbReference type="CDD" id="cd00068">
    <property type="entry name" value="GGL"/>
    <property type="match status" value="1"/>
</dbReference>
<dbReference type="PANTHER" id="PTHR45746">
    <property type="entry name" value="LP21163P"/>
    <property type="match status" value="1"/>
</dbReference>
<dbReference type="Pfam" id="PF18148">
    <property type="entry name" value="RGS_DHEX"/>
    <property type="match status" value="1"/>
</dbReference>
<evidence type="ECO:0000259" key="3">
    <source>
        <dbReference type="PROSITE" id="PS50132"/>
    </source>
</evidence>
<reference evidence="6" key="1">
    <citation type="submission" date="2022-11" db="UniProtKB">
        <authorList>
            <consortium name="WormBaseParasite"/>
        </authorList>
    </citation>
    <scope>IDENTIFICATION</scope>
</reference>
<dbReference type="AlphaFoldDB" id="A0A915LDA3"/>
<dbReference type="InterPro" id="IPR047016">
    <property type="entry name" value="RGS6/7/9/11"/>
</dbReference>
<feature type="compositionally biased region" description="Low complexity" evidence="2">
    <location>
        <begin position="528"/>
        <end position="551"/>
    </location>
</feature>
<dbReference type="SMART" id="SM00224">
    <property type="entry name" value="GGL"/>
    <property type="match status" value="1"/>
</dbReference>
<dbReference type="GO" id="GO:0005737">
    <property type="term" value="C:cytoplasm"/>
    <property type="evidence" value="ECO:0007669"/>
    <property type="project" value="TreeGrafter"/>
</dbReference>
<feature type="region of interest" description="Disordered" evidence="2">
    <location>
        <begin position="482"/>
        <end position="512"/>
    </location>
</feature>
<dbReference type="InterPro" id="IPR036305">
    <property type="entry name" value="RGS_sf"/>
</dbReference>
<dbReference type="PROSITE" id="PS50186">
    <property type="entry name" value="DEP"/>
    <property type="match status" value="1"/>
</dbReference>
<dbReference type="SMART" id="SM01224">
    <property type="entry name" value="G_gamma"/>
    <property type="match status" value="1"/>
</dbReference>
<dbReference type="InterPro" id="IPR016137">
    <property type="entry name" value="RGS"/>
</dbReference>
<dbReference type="GO" id="GO:0043005">
    <property type="term" value="C:neuron projection"/>
    <property type="evidence" value="ECO:0007669"/>
    <property type="project" value="TreeGrafter"/>
</dbReference>
<keyword evidence="5" id="KW-1185">Reference proteome</keyword>
<dbReference type="WBParaSite" id="scaffold1067_cov296.g2362">
    <property type="protein sequence ID" value="scaffold1067_cov296.g2362"/>
    <property type="gene ID" value="scaffold1067_cov296.g2362"/>
</dbReference>
<dbReference type="SMART" id="SM00315">
    <property type="entry name" value="RGS"/>
    <property type="match status" value="1"/>
</dbReference>
<dbReference type="Gene3D" id="1.10.10.10">
    <property type="entry name" value="Winged helix-like DNA-binding domain superfamily/Winged helix DNA-binding domain"/>
    <property type="match status" value="1"/>
</dbReference>
<dbReference type="Gene3D" id="1.10.167.10">
    <property type="entry name" value="Regulator of G-protein Signalling 4, domain 2"/>
    <property type="match status" value="1"/>
</dbReference>
<dbReference type="InterPro" id="IPR000591">
    <property type="entry name" value="DEP_dom"/>
</dbReference>
<evidence type="ECO:0000313" key="5">
    <source>
        <dbReference type="Proteomes" id="UP000887561"/>
    </source>
</evidence>
<dbReference type="InterPro" id="IPR036390">
    <property type="entry name" value="WH_DNA-bd_sf"/>
</dbReference>
<dbReference type="Pfam" id="PF00631">
    <property type="entry name" value="G-gamma"/>
    <property type="match status" value="1"/>
</dbReference>
<evidence type="ECO:0000259" key="4">
    <source>
        <dbReference type="PROSITE" id="PS50186"/>
    </source>
</evidence>
<dbReference type="GO" id="GO:0035556">
    <property type="term" value="P:intracellular signal transduction"/>
    <property type="evidence" value="ECO:0007669"/>
    <property type="project" value="InterPro"/>
</dbReference>
<evidence type="ECO:0000256" key="2">
    <source>
        <dbReference type="SAM" id="MobiDB-lite"/>
    </source>
</evidence>
<dbReference type="PANTHER" id="PTHR45746:SF5">
    <property type="entry name" value="REGULATOR OF G-PROTEIN SIGNALING 7"/>
    <property type="match status" value="1"/>
</dbReference>
<dbReference type="InterPro" id="IPR040759">
    <property type="entry name" value="RGS_DHEX"/>
</dbReference>
<proteinExistence type="predicted"/>
<dbReference type="InterPro" id="IPR015898">
    <property type="entry name" value="G-protein_gamma-like_dom"/>
</dbReference>
<dbReference type="GO" id="GO:0007186">
    <property type="term" value="P:G protein-coupled receptor signaling pathway"/>
    <property type="evidence" value="ECO:0007669"/>
    <property type="project" value="InterPro"/>
</dbReference>
<evidence type="ECO:0000313" key="6">
    <source>
        <dbReference type="WBParaSite" id="scaffold1067_cov296.g2362"/>
    </source>
</evidence>
<accession>A0A915LDA3</accession>
<feature type="region of interest" description="Disordered" evidence="2">
    <location>
        <begin position="528"/>
        <end position="554"/>
    </location>
</feature>
<dbReference type="Proteomes" id="UP000887561">
    <property type="component" value="Unplaced"/>
</dbReference>
<dbReference type="InterPro" id="IPR047017">
    <property type="entry name" value="RGS6/7/9/11_DHEX_sf"/>
</dbReference>
<dbReference type="CDD" id="cd04450">
    <property type="entry name" value="DEP_RGS7-like"/>
    <property type="match status" value="1"/>
</dbReference>
<dbReference type="Gene3D" id="1.10.1240.60">
    <property type="match status" value="1"/>
</dbReference>
<keyword evidence="1" id="KW-0734">Signal transduction inhibitor</keyword>
<dbReference type="GO" id="GO:0005886">
    <property type="term" value="C:plasma membrane"/>
    <property type="evidence" value="ECO:0007669"/>
    <property type="project" value="TreeGrafter"/>
</dbReference>
<feature type="compositionally biased region" description="Low complexity" evidence="2">
    <location>
        <begin position="482"/>
        <end position="496"/>
    </location>
</feature>
<evidence type="ECO:0000256" key="1">
    <source>
        <dbReference type="ARBA" id="ARBA00022700"/>
    </source>
</evidence>
<dbReference type="InterPro" id="IPR036388">
    <property type="entry name" value="WH-like_DNA-bd_sf"/>
</dbReference>
<dbReference type="Pfam" id="PF00615">
    <property type="entry name" value="RGS"/>
    <property type="match status" value="1"/>
</dbReference>
<feature type="domain" description="RGS" evidence="3">
    <location>
        <begin position="323"/>
        <end position="429"/>
    </location>
</feature>
<organism evidence="5 6">
    <name type="scientific">Meloidogyne javanica</name>
    <name type="common">Root-knot nematode worm</name>
    <dbReference type="NCBI Taxonomy" id="6303"/>
    <lineage>
        <taxon>Eukaryota</taxon>
        <taxon>Metazoa</taxon>
        <taxon>Ecdysozoa</taxon>
        <taxon>Nematoda</taxon>
        <taxon>Chromadorea</taxon>
        <taxon>Rhabditida</taxon>
        <taxon>Tylenchina</taxon>
        <taxon>Tylenchomorpha</taxon>
        <taxon>Tylenchoidea</taxon>
        <taxon>Meloidogynidae</taxon>
        <taxon>Meloidogyninae</taxon>
        <taxon>Meloidogyne</taxon>
        <taxon>Meloidogyne incognita group</taxon>
    </lineage>
</organism>
<dbReference type="PRINTS" id="PR01301">
    <property type="entry name" value="RGSPROTEIN"/>
</dbReference>
<dbReference type="SUPFAM" id="SSF48670">
    <property type="entry name" value="Transducin (heterotrimeric G protein), gamma chain"/>
    <property type="match status" value="1"/>
</dbReference>
<name>A0A915LDA3_MELJA</name>
<dbReference type="Pfam" id="PF21203">
    <property type="entry name" value="ECM10"/>
    <property type="match status" value="1"/>
</dbReference>
<sequence>MTSLPSSSTAAPFVPETKNNILQKMDTVLLRILNSAHLKTHKYFRVSVPQAITGQVLVQHIHNAFYASSSPSSSNQPSSSVMTAEDVGEAVHFATMLLQYGYIFPVIDVHAQSVKEDGTLYRIQLPYFWPSHAQQADNVEYAIYLSKRLLRNELKHGLDEEEADAYNRSFELLSHMWTFISAQAELQLKALKERKKAEKVVFDTEERAFWRTRRPGHSNMVFEEGLQKLDRKIRRPTISHLHTTIERLRLALKTKPWLKMLKASEIMTNWTEQFAEYDPFLSSPLPSNPWISDDSTLWVLNADNVEVPTERRVKRWGLSVIELVLESFLDSEFSSENLRFWMSIQDLKYSANSQIETKAQLILDEYLAAGSPCQVNVDSRTLDETLKCINESHTSRRFAFSLAEEHVFTLMSKDSYPRFLRSPIYKGVLDAAKAKGKKRIFDVIKELSNVSVSTKRTPIQKHHKMSRSSACVDVIEGGGIPTTSSLTTQSHQTLNTGTTISPPPGGDSLPIIAASRSPVSSSLNLSPPIIAGGGTTSSTTTNTSDTSGTSNKEGNAFREFSVPLEYAIEDIYFQIGQIRIKPFVGSHNIENILPATAEFIATSTEEGYIQSKYVHLLVITADLDNQRIHSLTHSPAPISVINNSTNIQINEKSPSPLLLIRVQGIVDLPGPDTATYLRRIEEEKRARQQGATQDNRSFLQKYWIYFVPVIAFMDMIEHAFMYENNEEENF</sequence>
<dbReference type="InterPro" id="IPR044926">
    <property type="entry name" value="RGS_subdomain_2"/>
</dbReference>
<dbReference type="GO" id="GO:0009968">
    <property type="term" value="P:negative regulation of signal transduction"/>
    <property type="evidence" value="ECO:0007669"/>
    <property type="project" value="UniProtKB-KW"/>
</dbReference>
<dbReference type="SUPFAM" id="SSF46785">
    <property type="entry name" value="Winged helix' DNA-binding domain"/>
    <property type="match status" value="1"/>
</dbReference>
<dbReference type="GO" id="GO:0008277">
    <property type="term" value="P:regulation of G protein-coupled receptor signaling pathway"/>
    <property type="evidence" value="ECO:0007669"/>
    <property type="project" value="InterPro"/>
</dbReference>
<dbReference type="SUPFAM" id="SSF48097">
    <property type="entry name" value="Regulator of G-protein signaling, RGS"/>
    <property type="match status" value="1"/>
</dbReference>
<dbReference type="GO" id="GO:0005096">
    <property type="term" value="F:GTPase activator activity"/>
    <property type="evidence" value="ECO:0007669"/>
    <property type="project" value="TreeGrafter"/>
</dbReference>
<dbReference type="InterPro" id="IPR036284">
    <property type="entry name" value="GGL_sf"/>
</dbReference>
<dbReference type="PROSITE" id="PS50132">
    <property type="entry name" value="RGS"/>
    <property type="match status" value="1"/>
</dbReference>
<protein>
    <submittedName>
        <fullName evidence="6">RGS domain-containing protein</fullName>
    </submittedName>
</protein>